<dbReference type="InterPro" id="IPR005551">
    <property type="entry name" value="CitX"/>
</dbReference>
<dbReference type="EMBL" id="JBEPMA010000009">
    <property type="protein sequence ID" value="MET3617843.1"/>
    <property type="molecule type" value="Genomic_DNA"/>
</dbReference>
<dbReference type="EC" id="2.7.7.61" evidence="1"/>
<evidence type="ECO:0000256" key="3">
    <source>
        <dbReference type="ARBA" id="ARBA00022695"/>
    </source>
</evidence>
<dbReference type="Pfam" id="PF03802">
    <property type="entry name" value="CitX"/>
    <property type="match status" value="1"/>
</dbReference>
<keyword evidence="3" id="KW-0548">Nucleotidyltransferase</keyword>
<comment type="caution">
    <text evidence="5">The sequence shown here is derived from an EMBL/GenBank/DDBJ whole genome shotgun (WGS) entry which is preliminary data.</text>
</comment>
<name>A0ABV2JAP8_9FIRM</name>
<dbReference type="Proteomes" id="UP001549162">
    <property type="component" value="Unassembled WGS sequence"/>
</dbReference>
<protein>
    <recommendedName>
        <fullName evidence="1">citrate lyase holo-[acyl-carrier protein] synthase</fullName>
        <ecNumber evidence="1">2.7.7.61</ecNumber>
    </recommendedName>
</protein>
<sequence length="177" mass="21072">MKNYKKIEQINKLLEAKEKRFIYQQELIKKYKNTLISFMLNIPGEVKSSSKTREFQKYYVNEIKTILKQNNIEILYEDFRYKDTGDEYFAIVNGDAVVVKNLMINLEESKKECRLLDIDIFDKSINQISRQKLGFDSRKCLVCDEEAKFCMRKGTHTIEEIIEQANNLLEVNYEKKN</sequence>
<evidence type="ECO:0000256" key="1">
    <source>
        <dbReference type="ARBA" id="ARBA00012524"/>
    </source>
</evidence>
<keyword evidence="2" id="KW-0808">Transferase</keyword>
<organism evidence="5 6">
    <name type="scientific">Peptoniphilus olsenii</name>
    <dbReference type="NCBI Taxonomy" id="411570"/>
    <lineage>
        <taxon>Bacteria</taxon>
        <taxon>Bacillati</taxon>
        <taxon>Bacillota</taxon>
        <taxon>Tissierellia</taxon>
        <taxon>Tissierellales</taxon>
        <taxon>Peptoniphilaceae</taxon>
        <taxon>Peptoniphilus</taxon>
    </lineage>
</organism>
<reference evidence="5 6" key="1">
    <citation type="submission" date="2024-06" db="EMBL/GenBank/DDBJ databases">
        <title>Genomic Encyclopedia of Type Strains, Phase IV (KMG-IV): sequencing the most valuable type-strain genomes for metagenomic binning, comparative biology and taxonomic classification.</title>
        <authorList>
            <person name="Goeker M."/>
        </authorList>
    </citation>
    <scope>NUCLEOTIDE SEQUENCE [LARGE SCALE GENOMIC DNA]</scope>
    <source>
        <strain evidence="5 6">DSM 21460</strain>
    </source>
</reference>
<dbReference type="RefSeq" id="WP_354368660.1">
    <property type="nucleotide sequence ID" value="NZ_JBEPMA010000009.1"/>
</dbReference>
<keyword evidence="6" id="KW-1185">Reference proteome</keyword>
<evidence type="ECO:0000313" key="6">
    <source>
        <dbReference type="Proteomes" id="UP001549162"/>
    </source>
</evidence>
<proteinExistence type="predicted"/>
<gene>
    <name evidence="5" type="ORF">ABID14_001478</name>
</gene>
<accession>A0ABV2JAP8</accession>
<evidence type="ECO:0000256" key="2">
    <source>
        <dbReference type="ARBA" id="ARBA00022679"/>
    </source>
</evidence>
<dbReference type="NCBIfam" id="TIGR03124">
    <property type="entry name" value="citrate_citX"/>
    <property type="match status" value="1"/>
</dbReference>
<evidence type="ECO:0000313" key="5">
    <source>
        <dbReference type="EMBL" id="MET3617843.1"/>
    </source>
</evidence>
<evidence type="ECO:0000256" key="4">
    <source>
        <dbReference type="ARBA" id="ARBA00048574"/>
    </source>
</evidence>
<comment type="catalytic activity">
    <reaction evidence="4">
        <text>apo-[citrate lyase ACP] + 2'-(5''-triphospho-alpha-D-ribosyl)-3'-dephospho-CoA = holo-[citrate lyase ACP] + diphosphate</text>
        <dbReference type="Rhea" id="RHEA:16333"/>
        <dbReference type="Rhea" id="RHEA-COMP:10157"/>
        <dbReference type="Rhea" id="RHEA-COMP:10158"/>
        <dbReference type="ChEBI" id="CHEBI:29999"/>
        <dbReference type="ChEBI" id="CHEBI:33019"/>
        <dbReference type="ChEBI" id="CHEBI:61378"/>
        <dbReference type="ChEBI" id="CHEBI:82683"/>
        <dbReference type="EC" id="2.7.7.61"/>
    </reaction>
</comment>